<dbReference type="EMBL" id="BSXT01000001">
    <property type="protein sequence ID" value="GMF14381.1"/>
    <property type="molecule type" value="Genomic_DNA"/>
</dbReference>
<sequence length="149" mass="16292">MKRAQKVTKATDQTADAQGAHSHLHVSSLIYFDVDACLIFSTILSGMGNTFTTFHSSFTRARPDRRRVAECSMGSTAGSLRRWRDWSAVAVLALIARKANTARSRRMLEKAMVGPERSGVSSWTRALLLVGSQVKGGMTDNWGYVVAVA</sequence>
<protein>
    <submittedName>
        <fullName evidence="1">Unnamed protein product</fullName>
    </submittedName>
</protein>
<organism evidence="1 2">
    <name type="scientific">Phytophthora fragariaefolia</name>
    <dbReference type="NCBI Taxonomy" id="1490495"/>
    <lineage>
        <taxon>Eukaryota</taxon>
        <taxon>Sar</taxon>
        <taxon>Stramenopiles</taxon>
        <taxon>Oomycota</taxon>
        <taxon>Peronosporomycetes</taxon>
        <taxon>Peronosporales</taxon>
        <taxon>Peronosporaceae</taxon>
        <taxon>Phytophthora</taxon>
    </lineage>
</organism>
<dbReference type="AlphaFoldDB" id="A0A9W6WRV9"/>
<reference evidence="1" key="1">
    <citation type="submission" date="2023-04" db="EMBL/GenBank/DDBJ databases">
        <title>Phytophthora fragariaefolia NBRC 109709.</title>
        <authorList>
            <person name="Ichikawa N."/>
            <person name="Sato H."/>
            <person name="Tonouchi N."/>
        </authorList>
    </citation>
    <scope>NUCLEOTIDE SEQUENCE</scope>
    <source>
        <strain evidence="1">NBRC 109709</strain>
    </source>
</reference>
<evidence type="ECO:0000313" key="1">
    <source>
        <dbReference type="EMBL" id="GMF14381.1"/>
    </source>
</evidence>
<name>A0A9W6WRV9_9STRA</name>
<gene>
    <name evidence="1" type="ORF">Pfra01_000002100</name>
</gene>
<proteinExistence type="predicted"/>
<keyword evidence="2" id="KW-1185">Reference proteome</keyword>
<accession>A0A9W6WRV9</accession>
<comment type="caution">
    <text evidence="1">The sequence shown here is derived from an EMBL/GenBank/DDBJ whole genome shotgun (WGS) entry which is preliminary data.</text>
</comment>
<evidence type="ECO:0000313" key="2">
    <source>
        <dbReference type="Proteomes" id="UP001165121"/>
    </source>
</evidence>
<dbReference type="Proteomes" id="UP001165121">
    <property type="component" value="Unassembled WGS sequence"/>
</dbReference>